<keyword evidence="6" id="KW-1185">Reference proteome</keyword>
<keyword evidence="2" id="KW-0813">Transport</keyword>
<keyword evidence="3" id="KW-0029">Amino-acid transport</keyword>
<dbReference type="InterPro" id="IPR003439">
    <property type="entry name" value="ABC_transporter-like_ATP-bd"/>
</dbReference>
<dbReference type="EMBL" id="JAHVJA010000018">
    <property type="protein sequence ID" value="MBY6142076.1"/>
    <property type="molecule type" value="Genomic_DNA"/>
</dbReference>
<dbReference type="PANTHER" id="PTHR43820">
    <property type="entry name" value="HIGH-AFFINITY BRANCHED-CHAIN AMINO ACID TRANSPORT ATP-BINDING PROTEIN LIVF"/>
    <property type="match status" value="1"/>
</dbReference>
<comment type="caution">
    <text evidence="5">The sequence shown here is derived from an EMBL/GenBank/DDBJ whole genome shotgun (WGS) entry which is preliminary data.</text>
</comment>
<evidence type="ECO:0000259" key="4">
    <source>
        <dbReference type="Pfam" id="PF00005"/>
    </source>
</evidence>
<proteinExistence type="inferred from homology"/>
<dbReference type="InterPro" id="IPR027417">
    <property type="entry name" value="P-loop_NTPase"/>
</dbReference>
<accession>A0ABS7NMC7</accession>
<protein>
    <submittedName>
        <fullName evidence="5">ATP-binding cassette domain-containing protein</fullName>
    </submittedName>
</protein>
<reference evidence="5 6" key="1">
    <citation type="submission" date="2021-06" db="EMBL/GenBank/DDBJ databases">
        <title>50 bacteria genomes isolated from Dapeng, Shenzhen, China.</title>
        <authorList>
            <person name="Zheng W."/>
            <person name="Yu S."/>
            <person name="Huang Y."/>
        </authorList>
    </citation>
    <scope>NUCLEOTIDE SEQUENCE [LARGE SCALE GENOMIC DNA]</scope>
    <source>
        <strain evidence="5 6">DP1N14-2</strain>
    </source>
</reference>
<dbReference type="RefSeq" id="WP_222509997.1">
    <property type="nucleotide sequence ID" value="NZ_JAHVJA010000018.1"/>
</dbReference>
<dbReference type="Gene3D" id="3.40.50.300">
    <property type="entry name" value="P-loop containing nucleotide triphosphate hydrolases"/>
    <property type="match status" value="1"/>
</dbReference>
<evidence type="ECO:0000313" key="5">
    <source>
        <dbReference type="EMBL" id="MBY6142076.1"/>
    </source>
</evidence>
<evidence type="ECO:0000313" key="6">
    <source>
        <dbReference type="Proteomes" id="UP000766629"/>
    </source>
</evidence>
<keyword evidence="5" id="KW-0547">Nucleotide-binding</keyword>
<gene>
    <name evidence="5" type="ORF">KUV26_21795</name>
</gene>
<keyword evidence="5" id="KW-0067">ATP-binding</keyword>
<evidence type="ECO:0000256" key="1">
    <source>
        <dbReference type="ARBA" id="ARBA00005417"/>
    </source>
</evidence>
<dbReference type="PANTHER" id="PTHR43820:SF2">
    <property type="entry name" value="ABC TRANSPORTER ATP-BINDING PROTEIN"/>
    <property type="match status" value="1"/>
</dbReference>
<dbReference type="InterPro" id="IPR052156">
    <property type="entry name" value="BCAA_Transport_ATP-bd_LivF"/>
</dbReference>
<evidence type="ECO:0000256" key="2">
    <source>
        <dbReference type="ARBA" id="ARBA00022448"/>
    </source>
</evidence>
<dbReference type="Proteomes" id="UP000766629">
    <property type="component" value="Unassembled WGS sequence"/>
</dbReference>
<dbReference type="Pfam" id="PF00005">
    <property type="entry name" value="ABC_tran"/>
    <property type="match status" value="1"/>
</dbReference>
<sequence>MVFDDLTVRENLTLGNVQEKPDRYFDRFPRLAERLDQPAGTMSGGERKILAFVRAMIEDTNIVVLDEPSEGVQPENIDHMAECLKERATAGAGVLLCEQNLTFLTSISSWYLGLDAGTAVLDKPASAVSAAQLRSILSL</sequence>
<comment type="similarity">
    <text evidence="1">Belongs to the ABC transporter superfamily.</text>
</comment>
<name>A0ABS7NMC7_9RHOB</name>
<dbReference type="SUPFAM" id="SSF52540">
    <property type="entry name" value="P-loop containing nucleoside triphosphate hydrolases"/>
    <property type="match status" value="1"/>
</dbReference>
<organism evidence="5 6">
    <name type="scientific">Leisingera daeponensis</name>
    <dbReference type="NCBI Taxonomy" id="405746"/>
    <lineage>
        <taxon>Bacteria</taxon>
        <taxon>Pseudomonadati</taxon>
        <taxon>Pseudomonadota</taxon>
        <taxon>Alphaproteobacteria</taxon>
        <taxon>Rhodobacterales</taxon>
        <taxon>Roseobacteraceae</taxon>
        <taxon>Leisingera</taxon>
    </lineage>
</organism>
<dbReference type="GO" id="GO:0005524">
    <property type="term" value="F:ATP binding"/>
    <property type="evidence" value="ECO:0007669"/>
    <property type="project" value="UniProtKB-KW"/>
</dbReference>
<feature type="domain" description="ABC transporter" evidence="4">
    <location>
        <begin position="3"/>
        <end position="69"/>
    </location>
</feature>
<evidence type="ECO:0000256" key="3">
    <source>
        <dbReference type="ARBA" id="ARBA00022970"/>
    </source>
</evidence>